<keyword evidence="3" id="KW-1185">Reference proteome</keyword>
<protein>
    <submittedName>
        <fullName evidence="2">Uncharacterized protein</fullName>
    </submittedName>
</protein>
<evidence type="ECO:0000313" key="3">
    <source>
        <dbReference type="Proteomes" id="UP000077355"/>
    </source>
</evidence>
<dbReference type="AlphaFoldDB" id="A0A162MIK8"/>
<evidence type="ECO:0000256" key="1">
    <source>
        <dbReference type="SAM" id="MobiDB-lite"/>
    </source>
</evidence>
<proteinExistence type="predicted"/>
<evidence type="ECO:0000313" key="2">
    <source>
        <dbReference type="EMBL" id="OAB46803.1"/>
    </source>
</evidence>
<dbReference type="Proteomes" id="UP000077355">
    <property type="component" value="Unassembled WGS sequence"/>
</dbReference>
<comment type="caution">
    <text evidence="2">The sequence shown here is derived from an EMBL/GenBank/DDBJ whole genome shotgun (WGS) entry which is preliminary data.</text>
</comment>
<dbReference type="EMBL" id="LVJI01000014">
    <property type="protein sequence ID" value="OAB46803.1"/>
    <property type="molecule type" value="Genomic_DNA"/>
</dbReference>
<organism evidence="2 3">
    <name type="scientific">Paenibacillus antarcticus</name>
    <dbReference type="NCBI Taxonomy" id="253703"/>
    <lineage>
        <taxon>Bacteria</taxon>
        <taxon>Bacillati</taxon>
        <taxon>Bacillota</taxon>
        <taxon>Bacilli</taxon>
        <taxon>Bacillales</taxon>
        <taxon>Paenibacillaceae</taxon>
        <taxon>Paenibacillus</taxon>
    </lineage>
</organism>
<reference evidence="2 3" key="1">
    <citation type="submission" date="2016-03" db="EMBL/GenBank/DDBJ databases">
        <title>Draft genome sequence of Paenibacillus antarcticus CECT 5836.</title>
        <authorList>
            <person name="Shin S.-K."/>
            <person name="Yi H."/>
        </authorList>
    </citation>
    <scope>NUCLEOTIDE SEQUENCE [LARGE SCALE GENOMIC DNA]</scope>
    <source>
        <strain evidence="2 3">CECT 5836</strain>
    </source>
</reference>
<dbReference type="RefSeq" id="WP_068648704.1">
    <property type="nucleotide sequence ID" value="NZ_CP043611.1"/>
</dbReference>
<feature type="region of interest" description="Disordered" evidence="1">
    <location>
        <begin position="1"/>
        <end position="30"/>
    </location>
</feature>
<sequence length="76" mass="8969">MQEREIVRKSHPLKMEADEYDRRTTHSTARADDYDYGARDRKREIIISVSVYSSSGKVVWEQNKERPMGRSLFCSD</sequence>
<accession>A0A162MIK8</accession>
<gene>
    <name evidence="2" type="ORF">PBAT_09010</name>
</gene>
<name>A0A162MIK8_9BACL</name>